<reference evidence="3 4" key="1">
    <citation type="submission" date="2020-08" db="EMBL/GenBank/DDBJ databases">
        <authorList>
            <person name="Newling K."/>
            <person name="Davey J."/>
            <person name="Forrester S."/>
        </authorList>
    </citation>
    <scope>NUCLEOTIDE SEQUENCE [LARGE SCALE GENOMIC DNA]</scope>
    <source>
        <strain evidence="4">Crithidia deanei Carvalho (ATCC PRA-265)</strain>
    </source>
</reference>
<feature type="domain" description="ATP-dependent RNA helicase PRP5/DDX46/KHDC4 KH" evidence="2">
    <location>
        <begin position="108"/>
        <end position="180"/>
    </location>
</feature>
<dbReference type="VEuPathDB" id="TriTrypDB:ADEAN_000449100"/>
<evidence type="ECO:0000313" key="3">
    <source>
        <dbReference type="EMBL" id="CAD2217013.1"/>
    </source>
</evidence>
<dbReference type="AlphaFoldDB" id="A0A7G2CE96"/>
<sequence>MKLETRDHKDKLQQAAKAAGLDGVVSLSSSENDSDAEGGDFTDDIVQVRVGENNAKEGALTLHNPGALSLASGEADNVKKALEYAQKTTSVLVSDEDSSAVRFTCEYPVNDLPAMIRSKLQSGAFLRSIADECKTSIIKKGIYFDPKKKHSHRLKDGERPLYLLIVGQSAEAVQEARSRLNETRDSMLEKVRKKASAIGAEL</sequence>
<name>A0A7G2CE96_9TRYP</name>
<accession>A0A7G2CE96</accession>
<organism evidence="3 4">
    <name type="scientific">Angomonas deanei</name>
    <dbReference type="NCBI Taxonomy" id="59799"/>
    <lineage>
        <taxon>Eukaryota</taxon>
        <taxon>Discoba</taxon>
        <taxon>Euglenozoa</taxon>
        <taxon>Kinetoplastea</taxon>
        <taxon>Metakinetoplastina</taxon>
        <taxon>Trypanosomatida</taxon>
        <taxon>Trypanosomatidae</taxon>
        <taxon>Strigomonadinae</taxon>
        <taxon>Angomonas</taxon>
    </lineage>
</organism>
<evidence type="ECO:0000313" key="4">
    <source>
        <dbReference type="Proteomes" id="UP000515908"/>
    </source>
</evidence>
<evidence type="ECO:0000256" key="1">
    <source>
        <dbReference type="SAM" id="MobiDB-lite"/>
    </source>
</evidence>
<feature type="compositionally biased region" description="Basic and acidic residues" evidence="1">
    <location>
        <begin position="1"/>
        <end position="12"/>
    </location>
</feature>
<dbReference type="EMBL" id="LR877152">
    <property type="protein sequence ID" value="CAD2217013.1"/>
    <property type="molecule type" value="Genomic_DNA"/>
</dbReference>
<proteinExistence type="predicted"/>
<dbReference type="Proteomes" id="UP000515908">
    <property type="component" value="Chromosome 08"/>
</dbReference>
<gene>
    <name evidence="3" type="ORF">ADEAN_000449100</name>
</gene>
<dbReference type="InterPro" id="IPR056149">
    <property type="entry name" value="PRP5/DDX46/KHDC4_KH"/>
</dbReference>
<protein>
    <recommendedName>
        <fullName evidence="2">ATP-dependent RNA helicase PRP5/DDX46/KHDC4 KH domain-containing protein</fullName>
    </recommendedName>
</protein>
<dbReference type="OrthoDB" id="196131at2759"/>
<evidence type="ECO:0000259" key="2">
    <source>
        <dbReference type="Pfam" id="PF23469"/>
    </source>
</evidence>
<keyword evidence="4" id="KW-1185">Reference proteome</keyword>
<dbReference type="Pfam" id="PF23469">
    <property type="entry name" value="KH_12"/>
    <property type="match status" value="1"/>
</dbReference>
<feature type="region of interest" description="Disordered" evidence="1">
    <location>
        <begin position="1"/>
        <end position="43"/>
    </location>
</feature>
<feature type="compositionally biased region" description="Acidic residues" evidence="1">
    <location>
        <begin position="32"/>
        <end position="43"/>
    </location>
</feature>